<evidence type="ECO:0000313" key="2">
    <source>
        <dbReference type="Proteomes" id="UP000609346"/>
    </source>
</evidence>
<comment type="caution">
    <text evidence="1">The sequence shown here is derived from an EMBL/GenBank/DDBJ whole genome shotgun (WGS) entry which is preliminary data.</text>
</comment>
<evidence type="ECO:0008006" key="3">
    <source>
        <dbReference type="Google" id="ProtNLM"/>
    </source>
</evidence>
<evidence type="ECO:0000313" key="1">
    <source>
        <dbReference type="EMBL" id="MBD3920984.1"/>
    </source>
</evidence>
<proteinExistence type="predicted"/>
<reference evidence="1 2" key="1">
    <citation type="submission" date="2020-09" db="EMBL/GenBank/DDBJ databases">
        <title>Paenibacillus sp. strain PR3 16S rRNA gene Genome sequencing and assembly.</title>
        <authorList>
            <person name="Kim J."/>
        </authorList>
    </citation>
    <scope>NUCLEOTIDE SEQUENCE [LARGE SCALE GENOMIC DNA]</scope>
    <source>
        <strain evidence="1 2">PR3</strain>
    </source>
</reference>
<name>A0ABR8N2F8_9BACL</name>
<dbReference type="RefSeq" id="WP_224753792.1">
    <property type="nucleotide sequence ID" value="NZ_JACXZA010000005.1"/>
</dbReference>
<dbReference type="Proteomes" id="UP000609346">
    <property type="component" value="Unassembled WGS sequence"/>
</dbReference>
<organism evidence="1 2">
    <name type="scientific">Paenibacillus terricola</name>
    <dbReference type="NCBI Taxonomy" id="2763503"/>
    <lineage>
        <taxon>Bacteria</taxon>
        <taxon>Bacillati</taxon>
        <taxon>Bacillota</taxon>
        <taxon>Bacilli</taxon>
        <taxon>Bacillales</taxon>
        <taxon>Paenibacillaceae</taxon>
        <taxon>Paenibacillus</taxon>
    </lineage>
</organism>
<accession>A0ABR8N2F8</accession>
<sequence>MLKQMRSVPEQADKLLTGQQTDLLAPKANMTRAEIALVIRRLLLQSGFID</sequence>
<protein>
    <recommendedName>
        <fullName evidence="3">SLH domain-containing protein</fullName>
    </recommendedName>
</protein>
<gene>
    <name evidence="1" type="ORF">H8B09_19615</name>
</gene>
<keyword evidence="2" id="KW-1185">Reference proteome</keyword>
<dbReference type="EMBL" id="JACXZA010000005">
    <property type="protein sequence ID" value="MBD3920984.1"/>
    <property type="molecule type" value="Genomic_DNA"/>
</dbReference>